<sequence length="89" mass="9423">MPTVEFAPALQRHVPCPPQRVDGATLREALAGAFTAAPALKGYVLDEQGCVRKHVAVFVNARMIADRARLDVSLAPGDKVMVIQALTGG</sequence>
<organism evidence="1 2">
    <name type="scientific">Ramlibacter lithotrophicus</name>
    <dbReference type="NCBI Taxonomy" id="2606681"/>
    <lineage>
        <taxon>Bacteria</taxon>
        <taxon>Pseudomonadati</taxon>
        <taxon>Pseudomonadota</taxon>
        <taxon>Betaproteobacteria</taxon>
        <taxon>Burkholderiales</taxon>
        <taxon>Comamonadaceae</taxon>
        <taxon>Ramlibacter</taxon>
    </lineage>
</organism>
<dbReference type="RefSeq" id="WP_168105938.1">
    <property type="nucleotide sequence ID" value="NZ_VTOX01000001.1"/>
</dbReference>
<evidence type="ECO:0000313" key="2">
    <source>
        <dbReference type="Proteomes" id="UP000521868"/>
    </source>
</evidence>
<dbReference type="PANTHER" id="PTHR38031:SF1">
    <property type="entry name" value="SULFUR CARRIER PROTEIN CYSO"/>
    <property type="match status" value="1"/>
</dbReference>
<protein>
    <submittedName>
        <fullName evidence="1">MoaD/ThiS family protein</fullName>
    </submittedName>
</protein>
<dbReference type="SUPFAM" id="SSF54285">
    <property type="entry name" value="MoaD/ThiS"/>
    <property type="match status" value="1"/>
</dbReference>
<keyword evidence="2" id="KW-1185">Reference proteome</keyword>
<proteinExistence type="predicted"/>
<reference evidence="1 2" key="1">
    <citation type="journal article" date="2020" name="Nature">
        <title>Bacterial chemolithoautotrophy via manganese oxidation.</title>
        <authorList>
            <person name="Yu H."/>
            <person name="Leadbetter J.R."/>
        </authorList>
    </citation>
    <scope>NUCLEOTIDE SEQUENCE [LARGE SCALE GENOMIC DNA]</scope>
    <source>
        <strain evidence="1 2">RBP-1</strain>
    </source>
</reference>
<dbReference type="PANTHER" id="PTHR38031">
    <property type="entry name" value="SULFUR CARRIER PROTEIN SLR0821-RELATED"/>
    <property type="match status" value="1"/>
</dbReference>
<dbReference type="InterPro" id="IPR003749">
    <property type="entry name" value="ThiS/MoaD-like"/>
</dbReference>
<evidence type="ECO:0000313" key="1">
    <source>
        <dbReference type="EMBL" id="NKE64888.1"/>
    </source>
</evidence>
<dbReference type="Pfam" id="PF02597">
    <property type="entry name" value="ThiS"/>
    <property type="match status" value="1"/>
</dbReference>
<name>A0A7X6DD16_9BURK</name>
<accession>A0A7X6DD16</accession>
<dbReference type="InterPro" id="IPR012675">
    <property type="entry name" value="Beta-grasp_dom_sf"/>
</dbReference>
<gene>
    <name evidence="1" type="ORF">RAMLITH_03560</name>
</gene>
<dbReference type="EMBL" id="VTOX01000001">
    <property type="protein sequence ID" value="NKE64888.1"/>
    <property type="molecule type" value="Genomic_DNA"/>
</dbReference>
<dbReference type="Proteomes" id="UP000521868">
    <property type="component" value="Unassembled WGS sequence"/>
</dbReference>
<dbReference type="InterPro" id="IPR016155">
    <property type="entry name" value="Mopterin_synth/thiamin_S_b"/>
</dbReference>
<comment type="caution">
    <text evidence="1">The sequence shown here is derived from an EMBL/GenBank/DDBJ whole genome shotgun (WGS) entry which is preliminary data.</text>
</comment>
<dbReference type="Gene3D" id="3.10.20.30">
    <property type="match status" value="1"/>
</dbReference>
<dbReference type="InterPro" id="IPR052045">
    <property type="entry name" value="Sulfur_Carrier/Prot_Modifier"/>
</dbReference>
<dbReference type="AlphaFoldDB" id="A0A7X6DD16"/>